<sequence>MKGKCRNRRCIVKTSLVDKVIVKPSNVVEDEFDEKKEVDETPLEKKRKGKLAGAAQETGADSNKAEKAVTRKGKTGVDSPLVPNGEDKKPEKKIHRSCKRKASVDEEPSYLPKKQKSVIVS</sequence>
<evidence type="ECO:0000256" key="1">
    <source>
        <dbReference type="SAM" id="MobiDB-lite"/>
    </source>
</evidence>
<feature type="compositionally biased region" description="Basic residues" evidence="1">
    <location>
        <begin position="91"/>
        <end position="101"/>
    </location>
</feature>
<comment type="caution">
    <text evidence="2">The sequence shown here is derived from an EMBL/GenBank/DDBJ whole genome shotgun (WGS) entry which is preliminary data.</text>
</comment>
<name>A0A9Q1MTC1_9SOLA</name>
<evidence type="ECO:0000313" key="3">
    <source>
        <dbReference type="Proteomes" id="UP001152561"/>
    </source>
</evidence>
<feature type="compositionally biased region" description="Basic and acidic residues" evidence="1">
    <location>
        <begin position="33"/>
        <end position="44"/>
    </location>
</feature>
<evidence type="ECO:0000313" key="2">
    <source>
        <dbReference type="EMBL" id="KAJ8564444.1"/>
    </source>
</evidence>
<dbReference type="Proteomes" id="UP001152561">
    <property type="component" value="Unassembled WGS sequence"/>
</dbReference>
<gene>
    <name evidence="2" type="ORF">K7X08_000904</name>
</gene>
<feature type="region of interest" description="Disordered" evidence="1">
    <location>
        <begin position="31"/>
        <end position="121"/>
    </location>
</feature>
<organism evidence="2 3">
    <name type="scientific">Anisodus acutangulus</name>
    <dbReference type="NCBI Taxonomy" id="402998"/>
    <lineage>
        <taxon>Eukaryota</taxon>
        <taxon>Viridiplantae</taxon>
        <taxon>Streptophyta</taxon>
        <taxon>Embryophyta</taxon>
        <taxon>Tracheophyta</taxon>
        <taxon>Spermatophyta</taxon>
        <taxon>Magnoliopsida</taxon>
        <taxon>eudicotyledons</taxon>
        <taxon>Gunneridae</taxon>
        <taxon>Pentapetalae</taxon>
        <taxon>asterids</taxon>
        <taxon>lamiids</taxon>
        <taxon>Solanales</taxon>
        <taxon>Solanaceae</taxon>
        <taxon>Solanoideae</taxon>
        <taxon>Hyoscyameae</taxon>
        <taxon>Anisodus</taxon>
    </lineage>
</organism>
<dbReference type="AlphaFoldDB" id="A0A9Q1MTC1"/>
<protein>
    <submittedName>
        <fullName evidence="2">Uncharacterized protein</fullName>
    </submittedName>
</protein>
<accession>A0A9Q1MTC1</accession>
<keyword evidence="3" id="KW-1185">Reference proteome</keyword>
<dbReference type="EMBL" id="JAJAGQ010000004">
    <property type="protein sequence ID" value="KAJ8564444.1"/>
    <property type="molecule type" value="Genomic_DNA"/>
</dbReference>
<proteinExistence type="predicted"/>
<reference evidence="3" key="1">
    <citation type="journal article" date="2023" name="Proc. Natl. Acad. Sci. U.S.A.">
        <title>Genomic and structural basis for evolution of tropane alkaloid biosynthesis.</title>
        <authorList>
            <person name="Wanga Y.-J."/>
            <person name="Taina T."/>
            <person name="Yua J.-Y."/>
            <person name="Lia J."/>
            <person name="Xua B."/>
            <person name="Chenc J."/>
            <person name="D'Auriad J.C."/>
            <person name="Huanga J.-P."/>
            <person name="Huanga S.-X."/>
        </authorList>
    </citation>
    <scope>NUCLEOTIDE SEQUENCE [LARGE SCALE GENOMIC DNA]</scope>
    <source>
        <strain evidence="3">cv. KIB-2019</strain>
    </source>
</reference>